<keyword evidence="5" id="KW-0699">rRNA-binding</keyword>
<dbReference type="InterPro" id="IPR057260">
    <property type="entry name" value="Ribosomal_L19e_C"/>
</dbReference>
<comment type="function">
    <text evidence="5">Binds to the 23S rRNA.</text>
</comment>
<dbReference type="Pfam" id="PF25476">
    <property type="entry name" value="Ribosomal_L19e_C"/>
    <property type="match status" value="1"/>
</dbReference>
<dbReference type="HAMAP" id="MF_01475">
    <property type="entry name" value="Ribosomal_eL19"/>
    <property type="match status" value="1"/>
</dbReference>
<dbReference type="SUPFAM" id="SSF48140">
    <property type="entry name" value="Ribosomal protein L19 (L19e)"/>
    <property type="match status" value="1"/>
</dbReference>
<dbReference type="EMBL" id="LHXV01000029">
    <property type="protein sequence ID" value="KXB01039.1"/>
    <property type="molecule type" value="Genomic_DNA"/>
</dbReference>
<feature type="compositionally biased region" description="Basic residues" evidence="7">
    <location>
        <begin position="51"/>
        <end position="64"/>
    </location>
</feature>
<evidence type="ECO:0000256" key="2">
    <source>
        <dbReference type="ARBA" id="ARBA00011838"/>
    </source>
</evidence>
<dbReference type="Proteomes" id="UP000070344">
    <property type="component" value="Unassembled WGS sequence"/>
</dbReference>
<dbReference type="InterPro" id="IPR035970">
    <property type="entry name" value="60S_ribosomal_eL19_sf"/>
</dbReference>
<gene>
    <name evidence="5" type="primary">rpl19e</name>
    <name evidence="9" type="ORF">AKJ41_02880</name>
</gene>
<dbReference type="InterPro" id="IPR039547">
    <property type="entry name" value="Ribosomal_eL19"/>
</dbReference>
<comment type="subunit">
    <text evidence="2 5">Part of the 50S ribosomal subunit.</text>
</comment>
<evidence type="ECO:0000256" key="4">
    <source>
        <dbReference type="ARBA" id="ARBA00023274"/>
    </source>
</evidence>
<evidence type="ECO:0000256" key="7">
    <source>
        <dbReference type="SAM" id="MobiDB-lite"/>
    </source>
</evidence>
<protein>
    <recommendedName>
        <fullName evidence="5">Large ribosomal subunit protein eL19</fullName>
    </recommendedName>
</protein>
<dbReference type="GO" id="GO:0003735">
    <property type="term" value="F:structural constituent of ribosome"/>
    <property type="evidence" value="ECO:0007669"/>
    <property type="project" value="InterPro"/>
</dbReference>
<name>A0A133V3M5_9EURY</name>
<dbReference type="NCBIfam" id="NF006343">
    <property type="entry name" value="PRK08570.1"/>
    <property type="match status" value="1"/>
</dbReference>
<dbReference type="GO" id="GO:0070180">
    <property type="term" value="F:large ribosomal subunit rRNA binding"/>
    <property type="evidence" value="ECO:0007669"/>
    <property type="project" value="UniProtKB-UniRule"/>
</dbReference>
<feature type="domain" description="Large ribosomal subunit protein eL19" evidence="8">
    <location>
        <begin position="2"/>
        <end position="145"/>
    </location>
</feature>
<dbReference type="GO" id="GO:0006412">
    <property type="term" value="P:translation"/>
    <property type="evidence" value="ECO:0007669"/>
    <property type="project" value="UniProtKB-UniRule"/>
</dbReference>
<proteinExistence type="inferred from homology"/>
<keyword evidence="3 5" id="KW-0689">Ribosomal protein</keyword>
<keyword evidence="10" id="KW-1185">Reference proteome</keyword>
<dbReference type="InterPro" id="IPR057259">
    <property type="entry name" value="Ribosomal_L19e"/>
</dbReference>
<sequence length="150" mass="17528">MKLRMQKRLAADILGVGEERVWIDPDRMTEVSTAITRADIRELIRDEAIKAKPKKSTSRARARKRQEQKSKGRQSGPGTRKGSKQGRKSRKDEWISKVRSLRQELREYRDEGLIDSSLYRSLYRKVKGGAFRNKAHLRTYLEERGLLEED</sequence>
<evidence type="ECO:0000313" key="9">
    <source>
        <dbReference type="EMBL" id="KXB01039.1"/>
    </source>
</evidence>
<comment type="caution">
    <text evidence="9">The sequence shown here is derived from an EMBL/GenBank/DDBJ whole genome shotgun (WGS) entry which is preliminary data.</text>
</comment>
<dbReference type="PANTHER" id="PTHR10722">
    <property type="entry name" value="60S RIBOSOMAL PROTEIN L19"/>
    <property type="match status" value="1"/>
</dbReference>
<dbReference type="Pfam" id="PF01280">
    <property type="entry name" value="Ribosomal_L19e"/>
    <property type="match status" value="1"/>
</dbReference>
<dbReference type="PROSITE" id="PS00526">
    <property type="entry name" value="RIBOSOMAL_L19E"/>
    <property type="match status" value="1"/>
</dbReference>
<keyword evidence="4 5" id="KW-0687">Ribonucleoprotein</keyword>
<organism evidence="9 10">
    <name type="scientific">candidate division MSBL1 archaeon SCGC-AAA259O05</name>
    <dbReference type="NCBI Taxonomy" id="1698271"/>
    <lineage>
        <taxon>Archaea</taxon>
        <taxon>Methanobacteriati</taxon>
        <taxon>Methanobacteriota</taxon>
        <taxon>candidate division MSBL1</taxon>
    </lineage>
</organism>
<evidence type="ECO:0000256" key="3">
    <source>
        <dbReference type="ARBA" id="ARBA00022980"/>
    </source>
</evidence>
<evidence type="ECO:0000313" key="10">
    <source>
        <dbReference type="Proteomes" id="UP000070344"/>
    </source>
</evidence>
<dbReference type="InterPro" id="IPR000196">
    <property type="entry name" value="Ribosomal_eL19_dom"/>
</dbReference>
<accession>A0A133V3M5</accession>
<dbReference type="SMART" id="SM01416">
    <property type="entry name" value="Ribosomal_L19e"/>
    <property type="match status" value="1"/>
</dbReference>
<keyword evidence="5" id="KW-0694">RNA-binding</keyword>
<feature type="region of interest" description="Disordered" evidence="7">
    <location>
        <begin position="46"/>
        <end position="94"/>
    </location>
</feature>
<dbReference type="AlphaFoldDB" id="A0A133V3M5"/>
<comment type="similarity">
    <text evidence="1 5 6">Belongs to the eukaryotic ribosomal protein eL19 family.</text>
</comment>
<dbReference type="InterPro" id="IPR023638">
    <property type="entry name" value="Ribosomal_eL19_CS"/>
</dbReference>
<dbReference type="CDD" id="cd00481">
    <property type="entry name" value="Ribosomal_L19e"/>
    <property type="match status" value="1"/>
</dbReference>
<dbReference type="Gene3D" id="1.10.1200.240">
    <property type="match status" value="1"/>
</dbReference>
<dbReference type="FunFam" id="1.10.1650.10:FF:000001">
    <property type="entry name" value="Ribosomal protein L19"/>
    <property type="match status" value="1"/>
</dbReference>
<dbReference type="GO" id="GO:0022625">
    <property type="term" value="C:cytosolic large ribosomal subunit"/>
    <property type="evidence" value="ECO:0007669"/>
    <property type="project" value="InterPro"/>
</dbReference>
<dbReference type="Gene3D" id="1.10.1650.10">
    <property type="match status" value="1"/>
</dbReference>
<dbReference type="InterPro" id="IPR015972">
    <property type="entry name" value="Ribosomal_eL19_dom1"/>
</dbReference>
<evidence type="ECO:0000259" key="8">
    <source>
        <dbReference type="SMART" id="SM01416"/>
    </source>
</evidence>
<evidence type="ECO:0000256" key="5">
    <source>
        <dbReference type="HAMAP-Rule" id="MF_01475"/>
    </source>
</evidence>
<reference evidence="9 10" key="1">
    <citation type="journal article" date="2016" name="Sci. Rep.">
        <title>Metabolic traits of an uncultured archaeal lineage -MSBL1- from brine pools of the Red Sea.</title>
        <authorList>
            <person name="Mwirichia R."/>
            <person name="Alam I."/>
            <person name="Rashid M."/>
            <person name="Vinu M."/>
            <person name="Ba-Alawi W."/>
            <person name="Anthony Kamau A."/>
            <person name="Kamanda Ngugi D."/>
            <person name="Goker M."/>
            <person name="Klenk H.P."/>
            <person name="Bajic V."/>
            <person name="Stingl U."/>
        </authorList>
    </citation>
    <scope>NUCLEOTIDE SEQUENCE [LARGE SCALE GENOMIC DNA]</scope>
    <source>
        <strain evidence="9">SCGC-AAA259O05</strain>
    </source>
</reference>
<evidence type="ECO:0000256" key="1">
    <source>
        <dbReference type="ARBA" id="ARBA00011082"/>
    </source>
</evidence>
<evidence type="ECO:0000256" key="6">
    <source>
        <dbReference type="RuleBase" id="RU000574"/>
    </source>
</evidence>